<gene>
    <name evidence="5" type="ORF">A3H02_00265</name>
</gene>
<dbReference type="InterPro" id="IPR036388">
    <property type="entry name" value="WH-like_DNA-bd_sf"/>
</dbReference>
<dbReference type="AlphaFoldDB" id="A0A1G2F4R6"/>
<evidence type="ECO:0000313" key="6">
    <source>
        <dbReference type="Proteomes" id="UP000176787"/>
    </source>
</evidence>
<dbReference type="PANTHER" id="PTHR34298:SF2">
    <property type="entry name" value="SEGREGATION AND CONDENSATION PROTEIN B"/>
    <property type="match status" value="1"/>
</dbReference>
<dbReference type="GO" id="GO:0051304">
    <property type="term" value="P:chromosome separation"/>
    <property type="evidence" value="ECO:0007669"/>
    <property type="project" value="InterPro"/>
</dbReference>
<evidence type="ECO:0000256" key="4">
    <source>
        <dbReference type="ARBA" id="ARBA00023306"/>
    </source>
</evidence>
<proteinExistence type="predicted"/>
<evidence type="ECO:0000256" key="3">
    <source>
        <dbReference type="ARBA" id="ARBA00022829"/>
    </source>
</evidence>
<keyword evidence="2" id="KW-0132">Cell division</keyword>
<dbReference type="Proteomes" id="UP000176787">
    <property type="component" value="Unassembled WGS sequence"/>
</dbReference>
<keyword evidence="3" id="KW-0159">Chromosome partition</keyword>
<evidence type="ECO:0000256" key="2">
    <source>
        <dbReference type="ARBA" id="ARBA00022618"/>
    </source>
</evidence>
<reference evidence="5 6" key="1">
    <citation type="journal article" date="2016" name="Nat. Commun.">
        <title>Thousands of microbial genomes shed light on interconnected biogeochemical processes in an aquifer system.</title>
        <authorList>
            <person name="Anantharaman K."/>
            <person name="Brown C.T."/>
            <person name="Hug L.A."/>
            <person name="Sharon I."/>
            <person name="Castelle C.J."/>
            <person name="Probst A.J."/>
            <person name="Thomas B.C."/>
            <person name="Singh A."/>
            <person name="Wilkins M.J."/>
            <person name="Karaoz U."/>
            <person name="Brodie E.L."/>
            <person name="Williams K.H."/>
            <person name="Hubbard S.S."/>
            <person name="Banfield J.F."/>
        </authorList>
    </citation>
    <scope>NUCLEOTIDE SEQUENCE [LARGE SCALE GENOMIC DNA]</scope>
</reference>
<dbReference type="Gene3D" id="1.10.10.10">
    <property type="entry name" value="Winged helix-like DNA-binding domain superfamily/Winged helix DNA-binding domain"/>
    <property type="match status" value="2"/>
</dbReference>
<protein>
    <submittedName>
        <fullName evidence="5">SMC-Scp complex subunit ScpB</fullName>
    </submittedName>
</protein>
<dbReference type="Pfam" id="PF04079">
    <property type="entry name" value="SMC_ScpB"/>
    <property type="match status" value="1"/>
</dbReference>
<sequence>MTNQELAKAIEALLFAANEPQKIKRLAALFEVSEEEIKTAVAGLEEVLKERGIRLVSKDDEVFLGSAPEFSAFAEKFFKQEIESELTKTSLETLAIVAYQGPISRSKIEHIRGVNSLYTLRNLMIRGLVERIQDAKDQRSYLYRISFDLMKLLGITKREELPNFTAASEEMNKFLAE</sequence>
<evidence type="ECO:0000313" key="5">
    <source>
        <dbReference type="EMBL" id="OGZ32561.1"/>
    </source>
</evidence>
<dbReference type="GO" id="GO:0051301">
    <property type="term" value="P:cell division"/>
    <property type="evidence" value="ECO:0007669"/>
    <property type="project" value="UniProtKB-KW"/>
</dbReference>
<dbReference type="NCBIfam" id="TIGR00281">
    <property type="entry name" value="SMC-Scp complex subunit ScpB"/>
    <property type="match status" value="1"/>
</dbReference>
<dbReference type="STRING" id="1801726.A3H02_00265"/>
<dbReference type="PANTHER" id="PTHR34298">
    <property type="entry name" value="SEGREGATION AND CONDENSATION PROTEIN B"/>
    <property type="match status" value="1"/>
</dbReference>
<dbReference type="EMBL" id="MHMS01000006">
    <property type="protein sequence ID" value="OGZ32561.1"/>
    <property type="molecule type" value="Genomic_DNA"/>
</dbReference>
<dbReference type="SUPFAM" id="SSF46785">
    <property type="entry name" value="Winged helix' DNA-binding domain"/>
    <property type="match status" value="2"/>
</dbReference>
<accession>A0A1G2F4R6</accession>
<comment type="caution">
    <text evidence="5">The sequence shown here is derived from an EMBL/GenBank/DDBJ whole genome shotgun (WGS) entry which is preliminary data.</text>
</comment>
<dbReference type="InterPro" id="IPR005234">
    <property type="entry name" value="ScpB_csome_segregation"/>
</dbReference>
<keyword evidence="1" id="KW-0963">Cytoplasm</keyword>
<organism evidence="5 6">
    <name type="scientific">Candidatus Niyogibacteria bacterium RIFCSPLOWO2_12_FULL_41_13</name>
    <dbReference type="NCBI Taxonomy" id="1801726"/>
    <lineage>
        <taxon>Bacteria</taxon>
        <taxon>Candidatus Niyogiibacteriota</taxon>
    </lineage>
</organism>
<keyword evidence="4" id="KW-0131">Cell cycle</keyword>
<dbReference type="InterPro" id="IPR036390">
    <property type="entry name" value="WH_DNA-bd_sf"/>
</dbReference>
<evidence type="ECO:0000256" key="1">
    <source>
        <dbReference type="ARBA" id="ARBA00022490"/>
    </source>
</evidence>
<name>A0A1G2F4R6_9BACT</name>